<dbReference type="PANTHER" id="PTHR44757:SF2">
    <property type="entry name" value="BIOFILM ARCHITECTURE MAINTENANCE PROTEIN MBAA"/>
    <property type="match status" value="1"/>
</dbReference>
<dbReference type="InterPro" id="IPR035919">
    <property type="entry name" value="EAL_sf"/>
</dbReference>
<evidence type="ECO:0000313" key="3">
    <source>
        <dbReference type="Proteomes" id="UP001198701"/>
    </source>
</evidence>
<dbReference type="InterPro" id="IPR001633">
    <property type="entry name" value="EAL_dom"/>
</dbReference>
<reference evidence="2 3" key="1">
    <citation type="submission" date="2021-11" db="EMBL/GenBank/DDBJ databases">
        <authorList>
            <person name="Huq M.A."/>
        </authorList>
    </citation>
    <scope>NUCLEOTIDE SEQUENCE [LARGE SCALE GENOMIC DNA]</scope>
    <source>
        <strain evidence="2 3">MAHUQ-52</strain>
    </source>
</reference>
<dbReference type="Pfam" id="PF00563">
    <property type="entry name" value="EAL"/>
    <property type="match status" value="1"/>
</dbReference>
<comment type="caution">
    <text evidence="2">The sequence shown here is derived from an EMBL/GenBank/DDBJ whole genome shotgun (WGS) entry which is preliminary data.</text>
</comment>
<proteinExistence type="predicted"/>
<sequence length="110" mass="12131">MNAAAGARLLLEQQLRRALDNNEFELHYQPKINVASGAVVAMEALVRWRSPERGLVSPNDFISVTEEIGLIVPLGCRPCESGAVKRYHRQIRRSRAGGNPLGPDLVVPVF</sequence>
<dbReference type="Proteomes" id="UP001198701">
    <property type="component" value="Unassembled WGS sequence"/>
</dbReference>
<dbReference type="PROSITE" id="PS50883">
    <property type="entry name" value="EAL"/>
    <property type="match status" value="1"/>
</dbReference>
<feature type="domain" description="EAL" evidence="1">
    <location>
        <begin position="8"/>
        <end position="110"/>
    </location>
</feature>
<dbReference type="RefSeq" id="WP_229430514.1">
    <property type="nucleotide sequence ID" value="NZ_JAJHPV010000002.1"/>
</dbReference>
<evidence type="ECO:0000313" key="2">
    <source>
        <dbReference type="EMBL" id="MCC6069583.1"/>
    </source>
</evidence>
<name>A0ABS8IPA4_9BURK</name>
<dbReference type="EMBL" id="JAJHPV010000002">
    <property type="protein sequence ID" value="MCC6069583.1"/>
    <property type="molecule type" value="Genomic_DNA"/>
</dbReference>
<keyword evidence="3" id="KW-1185">Reference proteome</keyword>
<evidence type="ECO:0000259" key="1">
    <source>
        <dbReference type="PROSITE" id="PS50883"/>
    </source>
</evidence>
<protein>
    <submittedName>
        <fullName evidence="2">EAL domain-containing protein</fullName>
    </submittedName>
</protein>
<gene>
    <name evidence="2" type="ORF">LMJ30_01235</name>
</gene>
<dbReference type="CDD" id="cd01948">
    <property type="entry name" value="EAL"/>
    <property type="match status" value="1"/>
</dbReference>
<organism evidence="2 3">
    <name type="scientific">Massilia agrisoli</name>
    <dbReference type="NCBI Taxonomy" id="2892444"/>
    <lineage>
        <taxon>Bacteria</taxon>
        <taxon>Pseudomonadati</taxon>
        <taxon>Pseudomonadota</taxon>
        <taxon>Betaproteobacteria</taxon>
        <taxon>Burkholderiales</taxon>
        <taxon>Oxalobacteraceae</taxon>
        <taxon>Telluria group</taxon>
        <taxon>Massilia</taxon>
    </lineage>
</organism>
<dbReference type="SUPFAM" id="SSF141868">
    <property type="entry name" value="EAL domain-like"/>
    <property type="match status" value="1"/>
</dbReference>
<dbReference type="InterPro" id="IPR052155">
    <property type="entry name" value="Biofilm_reg_signaling"/>
</dbReference>
<dbReference type="PANTHER" id="PTHR44757">
    <property type="entry name" value="DIGUANYLATE CYCLASE DGCP"/>
    <property type="match status" value="1"/>
</dbReference>
<accession>A0ABS8IPA4</accession>
<dbReference type="Gene3D" id="3.20.20.450">
    <property type="entry name" value="EAL domain"/>
    <property type="match status" value="1"/>
</dbReference>